<protein>
    <submittedName>
        <fullName evidence="2">Uncharacterized protein</fullName>
    </submittedName>
</protein>
<organism evidence="2 3">
    <name type="scientific">Asparagus officinalis</name>
    <name type="common">Garden asparagus</name>
    <dbReference type="NCBI Taxonomy" id="4686"/>
    <lineage>
        <taxon>Eukaryota</taxon>
        <taxon>Viridiplantae</taxon>
        <taxon>Streptophyta</taxon>
        <taxon>Embryophyta</taxon>
        <taxon>Tracheophyta</taxon>
        <taxon>Spermatophyta</taxon>
        <taxon>Magnoliopsida</taxon>
        <taxon>Liliopsida</taxon>
        <taxon>Asparagales</taxon>
        <taxon>Asparagaceae</taxon>
        <taxon>Asparagoideae</taxon>
        <taxon>Asparagus</taxon>
    </lineage>
</organism>
<dbReference type="AlphaFoldDB" id="A0A5P1FIE2"/>
<evidence type="ECO:0000313" key="3">
    <source>
        <dbReference type="Proteomes" id="UP000243459"/>
    </source>
</evidence>
<evidence type="ECO:0000313" key="2">
    <source>
        <dbReference type="EMBL" id="ONK78098.1"/>
    </source>
</evidence>
<accession>A0A5P1FIE2</accession>
<name>A0A5P1FIE2_ASPOF</name>
<dbReference type="Proteomes" id="UP000243459">
    <property type="component" value="Chromosome 2"/>
</dbReference>
<proteinExistence type="predicted"/>
<dbReference type="EMBL" id="CM007382">
    <property type="protein sequence ID" value="ONK78098.1"/>
    <property type="molecule type" value="Genomic_DNA"/>
</dbReference>
<reference evidence="3" key="1">
    <citation type="journal article" date="2017" name="Nat. Commun.">
        <title>The asparagus genome sheds light on the origin and evolution of a young Y chromosome.</title>
        <authorList>
            <person name="Harkess A."/>
            <person name="Zhou J."/>
            <person name="Xu C."/>
            <person name="Bowers J.E."/>
            <person name="Van der Hulst R."/>
            <person name="Ayyampalayam S."/>
            <person name="Mercati F."/>
            <person name="Riccardi P."/>
            <person name="McKain M.R."/>
            <person name="Kakrana A."/>
            <person name="Tang H."/>
            <person name="Ray J."/>
            <person name="Groenendijk J."/>
            <person name="Arikit S."/>
            <person name="Mathioni S.M."/>
            <person name="Nakano M."/>
            <person name="Shan H."/>
            <person name="Telgmann-Rauber A."/>
            <person name="Kanno A."/>
            <person name="Yue Z."/>
            <person name="Chen H."/>
            <person name="Li W."/>
            <person name="Chen Y."/>
            <person name="Xu X."/>
            <person name="Zhang Y."/>
            <person name="Luo S."/>
            <person name="Chen H."/>
            <person name="Gao J."/>
            <person name="Mao Z."/>
            <person name="Pires J.C."/>
            <person name="Luo M."/>
            <person name="Kudrna D."/>
            <person name="Wing R.A."/>
            <person name="Meyers B.C."/>
            <person name="Yi K."/>
            <person name="Kong H."/>
            <person name="Lavrijsen P."/>
            <person name="Sunseri F."/>
            <person name="Falavigna A."/>
            <person name="Ye Y."/>
            <person name="Leebens-Mack J.H."/>
            <person name="Chen G."/>
        </authorList>
    </citation>
    <scope>NUCLEOTIDE SEQUENCE [LARGE SCALE GENOMIC DNA]</scope>
    <source>
        <strain evidence="3">cv. DH0086</strain>
    </source>
</reference>
<feature type="region of interest" description="Disordered" evidence="1">
    <location>
        <begin position="45"/>
        <end position="116"/>
    </location>
</feature>
<evidence type="ECO:0000256" key="1">
    <source>
        <dbReference type="SAM" id="MobiDB-lite"/>
    </source>
</evidence>
<gene>
    <name evidence="2" type="ORF">A4U43_C02F14290</name>
</gene>
<dbReference type="Gramene" id="ONK78098">
    <property type="protein sequence ID" value="ONK78098"/>
    <property type="gene ID" value="A4U43_C02F14290"/>
</dbReference>
<keyword evidence="3" id="KW-1185">Reference proteome</keyword>
<sequence length="116" mass="12561">MPPRKTATALSHHQSRQTTDVVLLAGPPASTSWLADHRAFSPLFAASQQGATPDHPCLQPKSALLPWQDPSHPQPDHLPPAEQTPALPPFQAWTPRPTEYAPARPGGQTLSRTLDL</sequence>